<dbReference type="InterPro" id="IPR016135">
    <property type="entry name" value="UBQ-conjugating_enzyme/RWD"/>
</dbReference>
<keyword evidence="3" id="KW-1185">Reference proteome</keyword>
<proteinExistence type="predicted"/>
<dbReference type="Gene3D" id="3.10.110.10">
    <property type="entry name" value="Ubiquitin Conjugating Enzyme"/>
    <property type="match status" value="1"/>
</dbReference>
<evidence type="ECO:0000313" key="3">
    <source>
        <dbReference type="Proteomes" id="UP000694569"/>
    </source>
</evidence>
<dbReference type="OrthoDB" id="10069349at2759"/>
<dbReference type="GeneTree" id="ENSGT01010000229047"/>
<accession>A0A8C5QQ68</accession>
<dbReference type="Ensembl" id="ENSLLET00000041621.1">
    <property type="protein sequence ID" value="ENSLLEP00000040006.1"/>
    <property type="gene ID" value="ENSLLEG00000025439.1"/>
</dbReference>
<dbReference type="AlphaFoldDB" id="A0A8C5QQ68"/>
<feature type="domain" description="UBC core" evidence="1">
    <location>
        <begin position="17"/>
        <end position="77"/>
    </location>
</feature>
<dbReference type="SUPFAM" id="SSF54495">
    <property type="entry name" value="UBC-like"/>
    <property type="match status" value="1"/>
</dbReference>
<evidence type="ECO:0000259" key="1">
    <source>
        <dbReference type="Pfam" id="PF00179"/>
    </source>
</evidence>
<reference evidence="2" key="1">
    <citation type="submission" date="2025-05" db="UniProtKB">
        <authorList>
            <consortium name="Ensembl"/>
        </authorList>
    </citation>
    <scope>IDENTIFICATION</scope>
</reference>
<name>A0A8C5QQ68_9ANUR</name>
<protein>
    <recommendedName>
        <fullName evidence="1">UBC core domain-containing protein</fullName>
    </recommendedName>
</protein>
<evidence type="ECO:0000313" key="2">
    <source>
        <dbReference type="Ensembl" id="ENSLLEP00000040006.1"/>
    </source>
</evidence>
<organism evidence="2 3">
    <name type="scientific">Leptobrachium leishanense</name>
    <name type="common">Leishan spiny toad</name>
    <dbReference type="NCBI Taxonomy" id="445787"/>
    <lineage>
        <taxon>Eukaryota</taxon>
        <taxon>Metazoa</taxon>
        <taxon>Chordata</taxon>
        <taxon>Craniata</taxon>
        <taxon>Vertebrata</taxon>
        <taxon>Euteleostomi</taxon>
        <taxon>Amphibia</taxon>
        <taxon>Batrachia</taxon>
        <taxon>Anura</taxon>
        <taxon>Pelobatoidea</taxon>
        <taxon>Megophryidae</taxon>
        <taxon>Leptobrachium</taxon>
    </lineage>
</organism>
<sequence>MNSNIENLPPHILLGIRFFTIPENITDVQVSIEGPEGTPYTGGIFGMQLILGYFLPKIFHPHISSNGGVCAHALKTDLKAGLGWFLRHASPLPPFFFSPLFVSVLNLFLHAFDL</sequence>
<dbReference type="Proteomes" id="UP000694569">
    <property type="component" value="Unplaced"/>
</dbReference>
<dbReference type="Pfam" id="PF00179">
    <property type="entry name" value="UQ_con"/>
    <property type="match status" value="1"/>
</dbReference>
<dbReference type="Ensembl" id="ENSLLET00000009843.1">
    <property type="protein sequence ID" value="ENSLLEP00000009483.1"/>
    <property type="gene ID" value="ENSLLEG00000006018.1"/>
</dbReference>
<dbReference type="InterPro" id="IPR000608">
    <property type="entry name" value="UBC"/>
</dbReference>